<evidence type="ECO:0000313" key="1">
    <source>
        <dbReference type="EMBL" id="KAK7515512.1"/>
    </source>
</evidence>
<protein>
    <submittedName>
        <fullName evidence="1">Uncharacterized protein</fullName>
    </submittedName>
</protein>
<gene>
    <name evidence="1" type="ORF">IWZ03DRAFT_205320</name>
</gene>
<comment type="caution">
    <text evidence="1">The sequence shown here is derived from an EMBL/GenBank/DDBJ whole genome shotgun (WGS) entry which is preliminary data.</text>
</comment>
<dbReference type="EMBL" id="JBBPHU010000007">
    <property type="protein sequence ID" value="KAK7515512.1"/>
    <property type="molecule type" value="Genomic_DNA"/>
</dbReference>
<evidence type="ECO:0000313" key="2">
    <source>
        <dbReference type="Proteomes" id="UP001363622"/>
    </source>
</evidence>
<keyword evidence="2" id="KW-1185">Reference proteome</keyword>
<organism evidence="1 2">
    <name type="scientific">Phyllosticta citriasiana</name>
    <dbReference type="NCBI Taxonomy" id="595635"/>
    <lineage>
        <taxon>Eukaryota</taxon>
        <taxon>Fungi</taxon>
        <taxon>Dikarya</taxon>
        <taxon>Ascomycota</taxon>
        <taxon>Pezizomycotina</taxon>
        <taxon>Dothideomycetes</taxon>
        <taxon>Dothideomycetes incertae sedis</taxon>
        <taxon>Botryosphaeriales</taxon>
        <taxon>Phyllostictaceae</taxon>
        <taxon>Phyllosticta</taxon>
    </lineage>
</organism>
<reference evidence="1 2" key="1">
    <citation type="submission" date="2024-04" db="EMBL/GenBank/DDBJ databases">
        <title>Phyllosticta paracitricarpa is synonymous to the EU quarantine fungus P. citricarpa based on phylogenomic analyses.</title>
        <authorList>
            <consortium name="Lawrence Berkeley National Laboratory"/>
            <person name="Van Ingen-Buijs V.A."/>
            <person name="Van Westerhoven A.C."/>
            <person name="Haridas S."/>
            <person name="Skiadas P."/>
            <person name="Martin F."/>
            <person name="Groenewald J.Z."/>
            <person name="Crous P.W."/>
            <person name="Seidl M.F."/>
        </authorList>
    </citation>
    <scope>NUCLEOTIDE SEQUENCE [LARGE SCALE GENOMIC DNA]</scope>
    <source>
        <strain evidence="1 2">CBS 123371</strain>
    </source>
</reference>
<dbReference type="Proteomes" id="UP001363622">
    <property type="component" value="Unassembled WGS sequence"/>
</dbReference>
<name>A0ABR1KIG2_9PEZI</name>
<sequence length="231" mass="26425">MAHSIMDEILPPKGLTGDGIIKARAPSPFTLHPRLTSAQKVYLYPGRARMDPTVCINALRLFYQHGRGNQDQVEPTKYFLHNVLFNRGYLQGTRNYHSPDVFLYVFARLLAENPGFNMHRRTEALRRERLRERINVRSEALELGMRIVACHLMGMRNELDVVQLLEMQAEDGSFQMGYLCMYGKTCVKLGHRALTTALAIRAVEGFVAGKSDVMDQDMGELRRGKRDLERL</sequence>
<accession>A0ABR1KIG2</accession>
<proteinExistence type="predicted"/>